<keyword evidence="1" id="KW-0175">Coiled coil</keyword>
<evidence type="ECO:0000256" key="2">
    <source>
        <dbReference type="SAM" id="Phobius"/>
    </source>
</evidence>
<dbReference type="RefSeq" id="WP_067545344.1">
    <property type="nucleotide sequence ID" value="NZ_CP012836.1"/>
</dbReference>
<accession>A0A142EM59</accession>
<proteinExistence type="predicted"/>
<feature type="coiled-coil region" evidence="1">
    <location>
        <begin position="83"/>
        <end position="117"/>
    </location>
</feature>
<dbReference type="Proteomes" id="UP000073816">
    <property type="component" value="Chromosome"/>
</dbReference>
<dbReference type="PATRIC" id="fig|1727163.4.peg.1512"/>
<dbReference type="STRING" id="1727163.AO498_07290"/>
<feature type="transmembrane region" description="Helical" evidence="2">
    <location>
        <begin position="124"/>
        <end position="144"/>
    </location>
</feature>
<evidence type="ECO:0000313" key="4">
    <source>
        <dbReference type="Proteomes" id="UP000073816"/>
    </source>
</evidence>
<dbReference type="KEGG" id="alm:AO498_07290"/>
<keyword evidence="4" id="KW-1185">Reference proteome</keyword>
<evidence type="ECO:0000313" key="3">
    <source>
        <dbReference type="EMBL" id="AMQ56214.1"/>
    </source>
</evidence>
<dbReference type="AlphaFoldDB" id="A0A142EM59"/>
<organism evidence="3 4">
    <name type="scientific">Algoriphagus sanaruensis</name>
    <dbReference type="NCBI Taxonomy" id="1727163"/>
    <lineage>
        <taxon>Bacteria</taxon>
        <taxon>Pseudomonadati</taxon>
        <taxon>Bacteroidota</taxon>
        <taxon>Cytophagia</taxon>
        <taxon>Cytophagales</taxon>
        <taxon>Cyclobacteriaceae</taxon>
        <taxon>Algoriphagus</taxon>
    </lineage>
</organism>
<gene>
    <name evidence="3" type="ORF">AO498_07290</name>
</gene>
<name>A0A142EM59_9BACT</name>
<keyword evidence="2" id="KW-0812">Transmembrane</keyword>
<protein>
    <submittedName>
        <fullName evidence="3">Uncharacterized protein</fullName>
    </submittedName>
</protein>
<reference evidence="4" key="1">
    <citation type="submission" date="2015-09" db="EMBL/GenBank/DDBJ databases">
        <title>Complete sequence of Algoriphagus sp. M8-2.</title>
        <authorList>
            <person name="Shintani M."/>
        </authorList>
    </citation>
    <scope>NUCLEOTIDE SEQUENCE [LARGE SCALE GENOMIC DNA]</scope>
    <source>
        <strain evidence="4">M8-2</strain>
    </source>
</reference>
<evidence type="ECO:0000256" key="1">
    <source>
        <dbReference type="SAM" id="Coils"/>
    </source>
</evidence>
<sequence>MDNFQIELAEKIFEKAKETGGLPDLMYAQNILTIDQQNDPRIIKDVEMVIKLLVYQGLLNSEPKRSSNYITPSPLSLKFKSYQDFLENQAQNAEKLKRKEEQEEQKFNLEIENLQLQIIHQRQWLWKTLAAAILVELVQFYFIFIEK</sequence>
<dbReference type="EMBL" id="CP012836">
    <property type="protein sequence ID" value="AMQ56214.1"/>
    <property type="molecule type" value="Genomic_DNA"/>
</dbReference>
<reference evidence="3 4" key="2">
    <citation type="journal article" date="2016" name="Genome Announc.">
        <title>Complete Genome Sequence of Algoriphagus sp. Strain M8-2, Isolated from a Brackish Lake.</title>
        <authorList>
            <person name="Muraguchi Y."/>
            <person name="Kushimoto K."/>
            <person name="Ohtsubo Y."/>
            <person name="Suzuki T."/>
            <person name="Dohra H."/>
            <person name="Kimbara K."/>
            <person name="Shintani M."/>
        </authorList>
    </citation>
    <scope>NUCLEOTIDE SEQUENCE [LARGE SCALE GENOMIC DNA]</scope>
    <source>
        <strain evidence="3 4">M8-2</strain>
    </source>
</reference>
<keyword evidence="2" id="KW-0472">Membrane</keyword>
<keyword evidence="2" id="KW-1133">Transmembrane helix</keyword>
<dbReference type="OrthoDB" id="9854442at2"/>